<dbReference type="GO" id="GO:0045259">
    <property type="term" value="C:proton-transporting ATP synthase complex"/>
    <property type="evidence" value="ECO:0007669"/>
    <property type="project" value="UniProtKB-KW"/>
</dbReference>
<reference evidence="14" key="2">
    <citation type="submission" date="2014-10" db="EMBL/GenBank/DDBJ databases">
        <authorList>
            <person name="Gan H."/>
        </authorList>
    </citation>
    <scope>NUCLEOTIDE SEQUENCE</scope>
    <source>
        <strain evidence="14">Mar55</strain>
    </source>
</reference>
<evidence type="ECO:0000256" key="1">
    <source>
        <dbReference type="ARBA" id="ARBA00004304"/>
    </source>
</evidence>
<evidence type="ECO:0000256" key="12">
    <source>
        <dbReference type="RuleBase" id="RU003661"/>
    </source>
</evidence>
<evidence type="ECO:0000256" key="9">
    <source>
        <dbReference type="ARBA" id="ARBA00023065"/>
    </source>
</evidence>
<sequence length="52" mass="6197">MPQMAPTLWLNLLIMFSIALIFFISVNYFFKSFSKNSKLPQVISTPKKNWKW</sequence>
<evidence type="ECO:0000256" key="5">
    <source>
        <dbReference type="ARBA" id="ARBA00022547"/>
    </source>
</evidence>
<keyword evidence="7 12" id="KW-0375">Hydrogen ion transport</keyword>
<reference evidence="14" key="1">
    <citation type="submission" date="2014-10" db="EMBL/GenBank/DDBJ databases">
        <title>Complete mitochondrial genome for the porcelain crab, Petrolisthes haswelli.</title>
        <authorList>
            <person name="Gan H.M."/>
            <person name="Tan M.H."/>
            <person name="Austin C.M."/>
        </authorList>
    </citation>
    <scope>NUCLEOTIDE SEQUENCE</scope>
    <source>
        <strain evidence="14">Mar55</strain>
    </source>
</reference>
<evidence type="ECO:0000256" key="4">
    <source>
        <dbReference type="ARBA" id="ARBA00022448"/>
    </source>
</evidence>
<keyword evidence="9 12" id="KW-0406">Ion transport</keyword>
<dbReference type="AlphaFoldDB" id="A0A098GMK6"/>
<name>A0A098GMK6_9EUCA</name>
<evidence type="ECO:0000256" key="10">
    <source>
        <dbReference type="ARBA" id="ARBA00023128"/>
    </source>
</evidence>
<keyword evidence="4 12" id="KW-0813">Transport</keyword>
<dbReference type="InterPro" id="IPR001421">
    <property type="entry name" value="ATP8_metazoa"/>
</dbReference>
<gene>
    <name evidence="14" type="primary">atp8</name>
</gene>
<keyword evidence="5 12" id="KW-0138">CF(0)</keyword>
<evidence type="ECO:0000256" key="8">
    <source>
        <dbReference type="ARBA" id="ARBA00022989"/>
    </source>
</evidence>
<comment type="subunit">
    <text evidence="3">F-type ATPases have 2 components, CF(1) - the catalytic core - and CF(0) - the membrane proton channel.</text>
</comment>
<evidence type="ECO:0000256" key="13">
    <source>
        <dbReference type="SAM" id="Phobius"/>
    </source>
</evidence>
<dbReference type="GO" id="GO:0015078">
    <property type="term" value="F:proton transmembrane transporter activity"/>
    <property type="evidence" value="ECO:0007669"/>
    <property type="project" value="InterPro"/>
</dbReference>
<dbReference type="GO" id="GO:0031966">
    <property type="term" value="C:mitochondrial membrane"/>
    <property type="evidence" value="ECO:0007669"/>
    <property type="project" value="UniProtKB-SubCell"/>
</dbReference>
<comment type="similarity">
    <text evidence="2 12">Belongs to the ATPase protein 8 family.</text>
</comment>
<evidence type="ECO:0000256" key="7">
    <source>
        <dbReference type="ARBA" id="ARBA00022781"/>
    </source>
</evidence>
<keyword evidence="6 12" id="KW-0812">Transmembrane</keyword>
<dbReference type="EMBL" id="LN624374">
    <property type="protein sequence ID" value="CEH11276.1"/>
    <property type="molecule type" value="Genomic_DNA"/>
</dbReference>
<evidence type="ECO:0000256" key="6">
    <source>
        <dbReference type="ARBA" id="ARBA00022692"/>
    </source>
</evidence>
<organism evidence="14">
    <name type="scientific">Petrolisthes haswelli</name>
    <dbReference type="NCBI Taxonomy" id="1562907"/>
    <lineage>
        <taxon>Eukaryota</taxon>
        <taxon>Metazoa</taxon>
        <taxon>Ecdysozoa</taxon>
        <taxon>Arthropoda</taxon>
        <taxon>Crustacea</taxon>
        <taxon>Multicrustacea</taxon>
        <taxon>Malacostraca</taxon>
        <taxon>Eumalacostraca</taxon>
        <taxon>Eucarida</taxon>
        <taxon>Decapoda</taxon>
        <taxon>Pleocyemata</taxon>
        <taxon>Anomura</taxon>
        <taxon>Galatheoidea</taxon>
        <taxon>Porcellanidae</taxon>
        <taxon>Petrolisthes</taxon>
    </lineage>
</organism>
<dbReference type="CTD" id="4509"/>
<evidence type="ECO:0000256" key="2">
    <source>
        <dbReference type="ARBA" id="ARBA00008892"/>
    </source>
</evidence>
<evidence type="ECO:0000256" key="11">
    <source>
        <dbReference type="ARBA" id="ARBA00023136"/>
    </source>
</evidence>
<comment type="subcellular location">
    <subcellularLocation>
        <location evidence="1 12">Mitochondrion membrane</location>
        <topology evidence="1 12">Single-pass membrane protein</topology>
    </subcellularLocation>
</comment>
<accession>A0A098GMK6</accession>
<keyword evidence="10 12" id="KW-0496">Mitochondrion</keyword>
<evidence type="ECO:0000256" key="3">
    <source>
        <dbReference type="ARBA" id="ARBA00011291"/>
    </source>
</evidence>
<dbReference type="GO" id="GO:0015986">
    <property type="term" value="P:proton motive force-driven ATP synthesis"/>
    <property type="evidence" value="ECO:0007669"/>
    <property type="project" value="InterPro"/>
</dbReference>
<keyword evidence="11 13" id="KW-0472">Membrane</keyword>
<protein>
    <recommendedName>
        <fullName evidence="12">ATP synthase complex subunit 8</fullName>
    </recommendedName>
</protein>
<dbReference type="RefSeq" id="YP_009107273.1">
    <property type="nucleotide sequence ID" value="NC_025572.1"/>
</dbReference>
<evidence type="ECO:0000313" key="14">
    <source>
        <dbReference type="EMBL" id="CEH11276.1"/>
    </source>
</evidence>
<geneLocation type="mitochondrion" evidence="14"/>
<feature type="transmembrane region" description="Helical" evidence="13">
    <location>
        <begin position="12"/>
        <end position="30"/>
    </location>
</feature>
<keyword evidence="8 13" id="KW-1133">Transmembrane helix</keyword>
<dbReference type="GeneID" id="22161926"/>
<dbReference type="Pfam" id="PF00895">
    <property type="entry name" value="ATP-synt_8"/>
    <property type="match status" value="1"/>
</dbReference>
<proteinExistence type="inferred from homology"/>